<dbReference type="InterPro" id="IPR019734">
    <property type="entry name" value="TPR_rpt"/>
</dbReference>
<dbReference type="InterPro" id="IPR011990">
    <property type="entry name" value="TPR-like_helical_dom_sf"/>
</dbReference>
<reference evidence="3" key="1">
    <citation type="submission" date="2016-06" db="EMBL/GenBank/DDBJ databases">
        <authorList>
            <person name="Varghese N."/>
            <person name="Submissions Spin"/>
        </authorList>
    </citation>
    <scope>NUCLEOTIDE SEQUENCE [LARGE SCALE GENOMIC DNA]</scope>
    <source>
        <strain evidence="3">DSM 45431</strain>
    </source>
</reference>
<dbReference type="Proteomes" id="UP000199413">
    <property type="component" value="Unassembled WGS sequence"/>
</dbReference>
<dbReference type="AlphaFoldDB" id="A0A1C6S0J9"/>
<gene>
    <name evidence="2" type="ORF">GA0070624_2649</name>
</gene>
<protein>
    <submittedName>
        <fullName evidence="2">Uncharacterized protein</fullName>
    </submittedName>
</protein>
<keyword evidence="3" id="KW-1185">Reference proteome</keyword>
<accession>A0A1C6S0J9</accession>
<dbReference type="Gene3D" id="1.25.40.10">
    <property type="entry name" value="Tetratricopeptide repeat domain"/>
    <property type="match status" value="1"/>
</dbReference>
<feature type="compositionally biased region" description="Low complexity" evidence="1">
    <location>
        <begin position="602"/>
        <end position="618"/>
    </location>
</feature>
<dbReference type="SUPFAM" id="SSF48452">
    <property type="entry name" value="TPR-like"/>
    <property type="match status" value="1"/>
</dbReference>
<dbReference type="SMART" id="SM00028">
    <property type="entry name" value="TPR"/>
    <property type="match status" value="4"/>
</dbReference>
<sequence>MVLARSPNTAVVWAALLILLSTYFVLSQVGVADGGAAFWALTAAALFAVLLLWRAARNSVVPELEPVPRSKLARRVLALVVLTYLSTSLVSGLVAGFAPAVPPGGSPDHAIAINLRLNTTVGWPIIMIIIFQLGRLSGTWLAVRRPFRWLGSISVIPALVSLALHPVAIAFSQRYDSIPPRSLVETAPRMVAGTVLIFCALALGNLSRRESLRRPGSVASRDGGTNPGEGDTGQVVAPNRATEGGPMTRHAESDAGVARASVLLEVGRIEAARREIAAVLAGDPDNVEALYVLARSYQAEDEFAAMQDAAARAVAVAPGQHEGHLLLAFAQIGVEDPTAARASALETIRLAPEDWRGYAALALASLNLGQPRRAFRTIKRAVGLAPESAGPHYIRALMFHSIGWNLFASRSYRRALALDPEHKAALTGLGRVAATRGWLAAAAGHVSAVLAAEPTNHAARTELDRVVIGGFVGWAMMSVWTAGFFGMFAMLPWMWLLALLPPALWLLLAARTWRALSPGARVYAEHVVRTDIRARVRLFGLALCALTAAGLIINALRQDPDRPPSAAMAVVMVAHFLTLIVSAAAFVTVDRKVSGPPPPAPGSSSGPGTSPAGASPAGVRQAAASGPAPSTFAQPRATDLLAEQREGSHAGRWAMRLARAGALFAVVPLLVSADPPAPWPSRAIVGTIALAGFLGYGAWSRRRLILRPGRQNAALGMLLGPLTLAALVELVAIALAAVLPSSAMPLPEIVAVPAVLATCAGLVAWLGWLLFAGARGLARLALNSRQDSSHRL</sequence>
<evidence type="ECO:0000256" key="1">
    <source>
        <dbReference type="SAM" id="MobiDB-lite"/>
    </source>
</evidence>
<dbReference type="STRING" id="568872.GA0070624_2649"/>
<name>A0A1C6S0J9_9ACTN</name>
<organism evidence="2 3">
    <name type="scientific">Micromonospora rhizosphaerae</name>
    <dbReference type="NCBI Taxonomy" id="568872"/>
    <lineage>
        <taxon>Bacteria</taxon>
        <taxon>Bacillati</taxon>
        <taxon>Actinomycetota</taxon>
        <taxon>Actinomycetes</taxon>
        <taxon>Micromonosporales</taxon>
        <taxon>Micromonosporaceae</taxon>
        <taxon>Micromonospora</taxon>
    </lineage>
</organism>
<evidence type="ECO:0000313" key="2">
    <source>
        <dbReference type="EMBL" id="SCL22996.1"/>
    </source>
</evidence>
<feature type="region of interest" description="Disordered" evidence="1">
    <location>
        <begin position="213"/>
        <end position="252"/>
    </location>
</feature>
<proteinExistence type="predicted"/>
<feature type="region of interest" description="Disordered" evidence="1">
    <location>
        <begin position="594"/>
        <end position="633"/>
    </location>
</feature>
<dbReference type="EMBL" id="FMHV01000002">
    <property type="protein sequence ID" value="SCL22996.1"/>
    <property type="molecule type" value="Genomic_DNA"/>
</dbReference>
<evidence type="ECO:0000313" key="3">
    <source>
        <dbReference type="Proteomes" id="UP000199413"/>
    </source>
</evidence>